<organism evidence="1 2">
    <name type="scientific">Streptomyces sp. 900116325</name>
    <dbReference type="NCBI Taxonomy" id="3154295"/>
    <lineage>
        <taxon>Bacteria</taxon>
        <taxon>Bacillati</taxon>
        <taxon>Actinomycetota</taxon>
        <taxon>Actinomycetes</taxon>
        <taxon>Kitasatosporales</taxon>
        <taxon>Streptomycetaceae</taxon>
        <taxon>Streptomyces</taxon>
    </lineage>
</organism>
<dbReference type="RefSeq" id="WP_356504362.1">
    <property type="nucleotide sequence ID" value="NZ_JBEXIP010000051.1"/>
</dbReference>
<evidence type="ECO:0000313" key="1">
    <source>
        <dbReference type="EMBL" id="MET8438141.1"/>
    </source>
</evidence>
<gene>
    <name evidence="1" type="ORF">ABZV61_36545</name>
</gene>
<accession>A0ABV2UJW5</accession>
<proteinExistence type="predicted"/>
<sequence>MAGQLADLWVDYHRKNALKTVHAYPTAIRSFAKFLDKRLSAQGIDPAQARLEDERLDLPALLHAWGQNLLQKYPENSRRPWGLERALLALLRGCRVTSDRAATPWHARFPRCRRSATPP</sequence>
<evidence type="ECO:0008006" key="3">
    <source>
        <dbReference type="Google" id="ProtNLM"/>
    </source>
</evidence>
<comment type="caution">
    <text evidence="1">The sequence shown here is derived from an EMBL/GenBank/DDBJ whole genome shotgun (WGS) entry which is preliminary data.</text>
</comment>
<evidence type="ECO:0000313" key="2">
    <source>
        <dbReference type="Proteomes" id="UP001550044"/>
    </source>
</evidence>
<dbReference type="Proteomes" id="UP001550044">
    <property type="component" value="Unassembled WGS sequence"/>
</dbReference>
<keyword evidence="2" id="KW-1185">Reference proteome</keyword>
<reference evidence="1 2" key="1">
    <citation type="submission" date="2024-06" db="EMBL/GenBank/DDBJ databases">
        <title>The Natural Products Discovery Center: Release of the First 8490 Sequenced Strains for Exploring Actinobacteria Biosynthetic Diversity.</title>
        <authorList>
            <person name="Kalkreuter E."/>
            <person name="Kautsar S.A."/>
            <person name="Yang D."/>
            <person name="Bader C.D."/>
            <person name="Teijaro C.N."/>
            <person name="Fluegel L."/>
            <person name="Davis C.M."/>
            <person name="Simpson J.R."/>
            <person name="Lauterbach L."/>
            <person name="Steele A.D."/>
            <person name="Gui C."/>
            <person name="Meng S."/>
            <person name="Li G."/>
            <person name="Viehrig K."/>
            <person name="Ye F."/>
            <person name="Su P."/>
            <person name="Kiefer A.F."/>
            <person name="Nichols A."/>
            <person name="Cepeda A.J."/>
            <person name="Yan W."/>
            <person name="Fan B."/>
            <person name="Jiang Y."/>
            <person name="Adhikari A."/>
            <person name="Zheng C.-J."/>
            <person name="Schuster L."/>
            <person name="Cowan T.M."/>
            <person name="Smanski M.J."/>
            <person name="Chevrette M.G."/>
            <person name="De Carvalho L.P.S."/>
            <person name="Shen B."/>
        </authorList>
    </citation>
    <scope>NUCLEOTIDE SEQUENCE [LARGE SCALE GENOMIC DNA]</scope>
    <source>
        <strain evidence="1 2">NPDC005137</strain>
    </source>
</reference>
<dbReference type="EMBL" id="JBEXIP010000051">
    <property type="protein sequence ID" value="MET8438141.1"/>
    <property type="molecule type" value="Genomic_DNA"/>
</dbReference>
<name>A0ABV2UJW5_9ACTN</name>
<protein>
    <recommendedName>
        <fullName evidence="3">Core-binding (CB) domain-containing protein</fullName>
    </recommendedName>
</protein>